<keyword evidence="3" id="KW-1185">Reference proteome</keyword>
<evidence type="ECO:0000313" key="2">
    <source>
        <dbReference type="EMBL" id="AAY79616.1"/>
    </source>
</evidence>
<proteinExistence type="predicted"/>
<keyword evidence="1" id="KW-0812">Transmembrane</keyword>
<feature type="transmembrane region" description="Helical" evidence="1">
    <location>
        <begin position="96"/>
        <end position="112"/>
    </location>
</feature>
<dbReference type="eggNOG" id="arCOG07715">
    <property type="taxonomic scope" value="Archaea"/>
</dbReference>
<organism evidence="2 3">
    <name type="scientific">Sulfolobus acidocaldarius (strain ATCC 33909 / DSM 639 / JCM 8929 / NBRC 15157 / NCIMB 11770)</name>
    <dbReference type="NCBI Taxonomy" id="330779"/>
    <lineage>
        <taxon>Archaea</taxon>
        <taxon>Thermoproteota</taxon>
        <taxon>Thermoprotei</taxon>
        <taxon>Sulfolobales</taxon>
        <taxon>Sulfolobaceae</taxon>
        <taxon>Sulfolobus</taxon>
    </lineage>
</organism>
<dbReference type="EMBL" id="CP000077">
    <property type="protein sequence ID" value="AAY79616.1"/>
    <property type="molecule type" value="Genomic_DNA"/>
</dbReference>
<keyword evidence="1" id="KW-0472">Membrane</keyword>
<sequence>MTAVPTYVDLKVIVNNGSNVQIRFDNGSYISIKSSSQFLVRNDSYVYITTPIGSNSIINNVSTNFYILFVTNDSVVNVTFVKSHELNSSSSPSVDLLGVGLGVMALAIYLIIKRRQ</sequence>
<protein>
    <submittedName>
        <fullName evidence="2">Uncharacterized protein</fullName>
    </submittedName>
</protein>
<reference evidence="2 3" key="1">
    <citation type="journal article" date="2005" name="J. Bacteriol.">
        <title>The genome of Sulfolobus acidocaldarius, a model organism of the Crenarchaeota.</title>
        <authorList>
            <person name="Chen L."/>
            <person name="Brugger K."/>
            <person name="Skovgaard M."/>
            <person name="Redder P."/>
            <person name="She Q."/>
            <person name="Torarinsson E."/>
            <person name="Greve B."/>
            <person name="Awayez M."/>
            <person name="Zibat A."/>
            <person name="Klenk H.-P."/>
            <person name="Garrett R.A."/>
        </authorList>
    </citation>
    <scope>NUCLEOTIDE SEQUENCE [LARGE SCALE GENOMIC DNA]</scope>
    <source>
        <strain evidence="3">ATCC 33909 / DSM 639 / JCM 8929 / NBRC 15157 / NCIMB 11770</strain>
    </source>
</reference>
<accession>Q4JC63</accession>
<name>Q4JC63_SULAC</name>
<dbReference type="Proteomes" id="UP000001018">
    <property type="component" value="Chromosome"/>
</dbReference>
<evidence type="ECO:0000313" key="3">
    <source>
        <dbReference type="Proteomes" id="UP000001018"/>
    </source>
</evidence>
<dbReference type="AlphaFoldDB" id="Q4JC63"/>
<dbReference type="KEGG" id="sai:Saci_0197"/>
<dbReference type="HOGENOM" id="CLU_2091401_0_0_2"/>
<gene>
    <name evidence="2" type="ordered locus">Saci_0197</name>
</gene>
<dbReference type="STRING" id="330779.Saci_0197"/>
<keyword evidence="1" id="KW-1133">Transmembrane helix</keyword>
<dbReference type="PATRIC" id="fig|330779.12.peg.189"/>
<evidence type="ECO:0000256" key="1">
    <source>
        <dbReference type="SAM" id="Phobius"/>
    </source>
</evidence>